<sequence length="132" mass="15066">MAVALMFAFAGRYGYFGDELYFVAAGSHPDWGYADQRAIIPLLTVTMERLFPGSLVALRTPSILTYGVGRCWPRSWPASWKGDRRSRAFTTAAFVPAFASMFRNLNTIGLDILGRTLLTLLLLRWLRRSRWW</sequence>
<dbReference type="RefSeq" id="WP_043571928.1">
    <property type="nucleotide sequence ID" value="NZ_CP022752.1"/>
</dbReference>
<dbReference type="AlphaFoldDB" id="A0A099D6E2"/>
<evidence type="ECO:0000313" key="1">
    <source>
        <dbReference type="EMBL" id="ASU78293.1"/>
    </source>
</evidence>
<reference evidence="1 4" key="2">
    <citation type="submission" date="2017-08" db="EMBL/GenBank/DDBJ databases">
        <title>The complete genome sequence of moderately halophilic actinomycete Actinopolyspora erythraea YIM 90600, the producer of novel erythromycin, novel actinopolysporins A-C and tubercidin.</title>
        <authorList>
            <person name="Yin M."/>
            <person name="Tang S."/>
        </authorList>
    </citation>
    <scope>NUCLEOTIDE SEQUENCE [LARGE SCALE GENOMIC DNA]</scope>
    <source>
        <strain evidence="1 4">YIM 90600</strain>
    </source>
</reference>
<evidence type="ECO:0000313" key="4">
    <source>
        <dbReference type="Proteomes" id="UP000215043"/>
    </source>
</evidence>
<protein>
    <submittedName>
        <fullName evidence="1">Uncharacterized protein</fullName>
    </submittedName>
</protein>
<evidence type="ECO:0000313" key="3">
    <source>
        <dbReference type="Proteomes" id="UP000029737"/>
    </source>
</evidence>
<evidence type="ECO:0000313" key="2">
    <source>
        <dbReference type="EMBL" id="KGI81738.1"/>
    </source>
</evidence>
<keyword evidence="3" id="KW-1185">Reference proteome</keyword>
<dbReference type="HOGENOM" id="CLU_1912563_0_0_11"/>
<dbReference type="eggNOG" id="COG1807">
    <property type="taxonomic scope" value="Bacteria"/>
</dbReference>
<gene>
    <name evidence="1" type="ORF">CDG81_08335</name>
    <name evidence="2" type="ORF">IL38_08360</name>
</gene>
<proteinExistence type="predicted"/>
<dbReference type="Proteomes" id="UP000215043">
    <property type="component" value="Chromosome"/>
</dbReference>
<accession>A0A099D6E2</accession>
<reference evidence="2 3" key="1">
    <citation type="journal article" date="2014" name="PLoS ONE">
        <title>Identification and Characterization of a New Erythromycin Biosynthetic Gene Cluster in Actinopolyspora erythraea YIM90600, a Novel Erythronolide-Producing Halophilic Actinomycete Isolated from Salt Field.</title>
        <authorList>
            <person name="Chen D."/>
            <person name="Feng J."/>
            <person name="Huang L."/>
            <person name="Zhang Q."/>
            <person name="Wu J."/>
            <person name="Zhu X."/>
            <person name="Duan Y."/>
            <person name="Xu Z."/>
        </authorList>
    </citation>
    <scope>NUCLEOTIDE SEQUENCE [LARGE SCALE GENOMIC DNA]</scope>
    <source>
        <strain evidence="2 3">YIM90600</strain>
    </source>
</reference>
<dbReference type="KEGG" id="aey:CDG81_08335"/>
<dbReference type="EMBL" id="CP022752">
    <property type="protein sequence ID" value="ASU78293.1"/>
    <property type="molecule type" value="Genomic_DNA"/>
</dbReference>
<name>A0A099D6E2_9ACTN</name>
<dbReference type="Proteomes" id="UP000029737">
    <property type="component" value="Unassembled WGS sequence"/>
</dbReference>
<dbReference type="EMBL" id="JPMV01000015">
    <property type="protein sequence ID" value="KGI81738.1"/>
    <property type="molecule type" value="Genomic_DNA"/>
</dbReference>
<organism evidence="1 4">
    <name type="scientific">Actinopolyspora erythraea</name>
    <dbReference type="NCBI Taxonomy" id="414996"/>
    <lineage>
        <taxon>Bacteria</taxon>
        <taxon>Bacillati</taxon>
        <taxon>Actinomycetota</taxon>
        <taxon>Actinomycetes</taxon>
        <taxon>Actinopolysporales</taxon>
        <taxon>Actinopolysporaceae</taxon>
        <taxon>Actinopolyspora</taxon>
    </lineage>
</organism>
<dbReference type="OrthoDB" id="5166595at2"/>